<accession>A0A382PXP7</accession>
<dbReference type="EMBL" id="UINC01110106">
    <property type="protein sequence ID" value="SVC77388.1"/>
    <property type="molecule type" value="Genomic_DNA"/>
</dbReference>
<sequence length="31" mass="3350">MGDDGSDRVQLDDDCRQTILRAGDIEGVGEL</sequence>
<evidence type="ECO:0000313" key="1">
    <source>
        <dbReference type="EMBL" id="SVC77388.1"/>
    </source>
</evidence>
<protein>
    <submittedName>
        <fullName evidence="1">Uncharacterized protein</fullName>
    </submittedName>
</protein>
<reference evidence="1" key="1">
    <citation type="submission" date="2018-05" db="EMBL/GenBank/DDBJ databases">
        <authorList>
            <person name="Lanie J.A."/>
            <person name="Ng W.-L."/>
            <person name="Kazmierczak K.M."/>
            <person name="Andrzejewski T.M."/>
            <person name="Davidsen T.M."/>
            <person name="Wayne K.J."/>
            <person name="Tettelin H."/>
            <person name="Glass J.I."/>
            <person name="Rusch D."/>
            <person name="Podicherti R."/>
            <person name="Tsui H.-C.T."/>
            <person name="Winkler M.E."/>
        </authorList>
    </citation>
    <scope>NUCLEOTIDE SEQUENCE</scope>
</reference>
<proteinExistence type="predicted"/>
<gene>
    <name evidence="1" type="ORF">METZ01_LOCUS330242</name>
</gene>
<dbReference type="AlphaFoldDB" id="A0A382PXP7"/>
<name>A0A382PXP7_9ZZZZ</name>
<organism evidence="1">
    <name type="scientific">marine metagenome</name>
    <dbReference type="NCBI Taxonomy" id="408172"/>
    <lineage>
        <taxon>unclassified sequences</taxon>
        <taxon>metagenomes</taxon>
        <taxon>ecological metagenomes</taxon>
    </lineage>
</organism>